<feature type="domain" description="Carbohydrate binding module xylan-binding" evidence="2">
    <location>
        <begin position="63"/>
        <end position="144"/>
    </location>
</feature>
<feature type="domain" description="Carbohydrate binding module xylan-binding" evidence="2">
    <location>
        <begin position="1239"/>
        <end position="1315"/>
    </location>
</feature>
<comment type="caution">
    <text evidence="3">The sequence shown here is derived from an EMBL/GenBank/DDBJ whole genome shotgun (WGS) entry which is preliminary data.</text>
</comment>
<dbReference type="InterPro" id="IPR031768">
    <property type="entry name" value="CBM60_xylan-bd"/>
</dbReference>
<organism evidence="3 4">
    <name type="scientific">Pelomonas lactea</name>
    <dbReference type="NCBI Taxonomy" id="3299030"/>
    <lineage>
        <taxon>Bacteria</taxon>
        <taxon>Pseudomonadati</taxon>
        <taxon>Pseudomonadota</taxon>
        <taxon>Betaproteobacteria</taxon>
        <taxon>Burkholderiales</taxon>
        <taxon>Sphaerotilaceae</taxon>
        <taxon>Roseateles</taxon>
    </lineage>
</organism>
<sequence length="1902" mass="197647">MSFFHHVSRPILAALAAALTLAGCGGGGSQNATVAQAVPTAASVPALRTIQAATTTESGPASLTLRAHATVAGGVGAMVSVRIDGVVTDTVEVKATEPTDYRLAVPALKPGSQIDVVYTNDAAVNGVDRNLFVQQISTADTAVLPTASIVTLDNGSGNGAFDGQNVAPGTTNIYANGALRMVWPAPNLTDRLTVRASANAAGGTGAQMIVRVDGIVVGSATVSSTDPVDHVFAAPPLTAGSRVDVAFANAGTVEGQARSLRVHYLMSGTTVLLPSGGSMAFDAGGGLAAFDGVSVQQTAQNLLTANGALRGKWPAANMTDTLTLRATARLAADIGPIVRVQVDDVVIGTVELRSTTPADISLPTLPMKTGQRVEVVYTNPADGRDLQLAYAIAGKTVLRASNNTISAAWPEPNLTDSLTVRARGVIAGGVGPVMQVLVDGILVGSAEVKSAEHADYRFAVPPMTAGRKLDIAYVNDATVDGVDRNLFIAYATTSNTVWLPGAAGNTYDRGNGAAAFDGVDVVAASGTLAANGALRSTWAEPNITSTVVVRATGVGALMTLWVDGVAVSSATVNTTTATDFLMPSTALKPGSQVSVVFANPGSTGGVERQLNVLNLVSGTSYLAPSLSGVSYSAGNLTAAWPKANLTNTLTVRAHANVAGGVGAMVSVRVDGMLTDTVEVRATEPTDYRLAVPALKPGSQIDVVYTNDAAVNGVDRNLFVQQISTADTAVLPTASIVTLDNGSGNGAFDGQNVAPGTTNIYANGALRMVWPAPNLTDRLTVRASANAAGGTGAQMIVRVDGIVVGSATVSSTDPVDHVFAAPPLTAGSRVDVAFANAGTVEGQARSLRVHYLMSGTTVLLPSGGSMAFDAGGGLAAFDGVSVQQTAQNLLTANGALRGKWPAANMTDTLTLRATARLAADIGPIVRVQVDDVVIGTVELRSTTPADISLPTLPMKTGQRVEVVYTNPADGRDLQLAYAIAGKTVLRASNNTISAAWPEPNLTDSLTVRARGVIAGGVGPVMQVLVDGILVGSAEVKSAEHADYRFAVPPMTAGRKLDIAYVNDATVDGVDRNLFIAYATTSNTAWLPGAAGNTYDRGNGAAAFDGVDVVAASGNLFWGGALRATWPAANITSTVTARVSAVPAGGVGALMTLWVDGVAVSAAEVSSSTPTDFLMPSTALRPGSKVAVVFANPGAVNGTERQLTILSLTSGTTFITPAFSGVSYAGGNLSATWPSPNFTDTVTVRAYAQLAGGTGAILQLRVDGMIIGSVEVRSTTPADYSFAVPKLSAGSRVDLVYTNDATVNGVDRNLYVQYLRTPTGTLIPSANDVVFDAGTGSAAVDGLGTSASSGAMYTNGALRFTMPTATAAPSAAHFAASRLLQQATFGPTLEEVNRVVQMGQAAWIDEQLALPFTADMVPAIQARYDMGDAYRPAGSAYTVDWVGQQFWASAATSQDQLRRRVGFALHQIQMVSQADSNLYRHARAYAQYVDTLNRNALGNYRTLLEQVALSPVMGIYLSHMRNRPENFRNGRMPDENFAREVMQLFTIGLHELNADGSPKLDSRGQPIESYSNDDVMAMAKVFTGWSWGFPDSQLNDATFLQSSPDLSAAGDQRVDLQQMKPYPGQHSSAEKRLFVGKPQATTIPGGSDARTSLKIALDALFNHPNVGPFIGRQLIQHLVGSNPSPAYVARVASVFNNNGKGVRGDLGATVRAILLDPEAQTPPPDDIGKLREPVLRVSHWMRSFKATSASGQYAIITDLDSLGQKPLFAPSVFGYVRPGYVPPNTVFTNGNITVPGMQIVNESSTAQWINLAQRMAGSGLGWTGSVNDVSIQIQPWVDLLSAGQVNAFVDRLNLLLYAGRMSATLKQDLIETLVSVSGDAGSNTNRVRAALFLALASSEYLVQH</sequence>
<dbReference type="Proteomes" id="UP001606302">
    <property type="component" value="Unassembled WGS sequence"/>
</dbReference>
<feature type="domain" description="Carbohydrate binding module xylan-binding" evidence="2">
    <location>
        <begin position="1004"/>
        <end position="1092"/>
    </location>
</feature>
<gene>
    <name evidence="3" type="ORF">ACG04Q_09125</name>
</gene>
<dbReference type="PANTHER" id="PTHR43737:SF1">
    <property type="entry name" value="DUF1501 DOMAIN-CONTAINING PROTEIN"/>
    <property type="match status" value="1"/>
</dbReference>
<dbReference type="EMBL" id="JBIGHX010000003">
    <property type="protein sequence ID" value="MFG6461731.1"/>
    <property type="molecule type" value="Genomic_DNA"/>
</dbReference>
<dbReference type="Gene3D" id="2.60.60.40">
    <property type="match status" value="5"/>
</dbReference>
<evidence type="ECO:0000256" key="1">
    <source>
        <dbReference type="SAM" id="SignalP"/>
    </source>
</evidence>
<dbReference type="InterPro" id="IPR014917">
    <property type="entry name" value="DUF1800"/>
</dbReference>
<feature type="domain" description="Carbohydrate binding module xylan-binding" evidence="2">
    <location>
        <begin position="648"/>
        <end position="730"/>
    </location>
</feature>
<name>A0ABW7GII7_9BURK</name>
<reference evidence="3 4" key="1">
    <citation type="submission" date="2024-08" db="EMBL/GenBank/DDBJ databases">
        <authorList>
            <person name="Lu H."/>
        </authorList>
    </citation>
    <scope>NUCLEOTIDE SEQUENCE [LARGE SCALE GENOMIC DNA]</scope>
    <source>
        <strain evidence="3 4">DXS20W</strain>
    </source>
</reference>
<dbReference type="PANTHER" id="PTHR43737">
    <property type="entry name" value="BLL7424 PROTEIN"/>
    <property type="match status" value="1"/>
</dbReference>
<keyword evidence="4" id="KW-1185">Reference proteome</keyword>
<feature type="chain" id="PRO_5047384950" evidence="1">
    <location>
        <begin position="23"/>
        <end position="1902"/>
    </location>
</feature>
<dbReference type="Pfam" id="PF08811">
    <property type="entry name" value="DUF1800"/>
    <property type="match status" value="1"/>
</dbReference>
<feature type="signal peptide" evidence="1">
    <location>
        <begin position="1"/>
        <end position="22"/>
    </location>
</feature>
<dbReference type="Pfam" id="PF16841">
    <property type="entry name" value="CBM60"/>
    <property type="match status" value="5"/>
</dbReference>
<proteinExistence type="predicted"/>
<feature type="domain" description="Carbohydrate binding module xylan-binding" evidence="2">
    <location>
        <begin position="418"/>
        <end position="506"/>
    </location>
</feature>
<keyword evidence="1" id="KW-0732">Signal</keyword>
<evidence type="ECO:0000313" key="3">
    <source>
        <dbReference type="EMBL" id="MFG6461731.1"/>
    </source>
</evidence>
<accession>A0ABW7GII7</accession>
<dbReference type="RefSeq" id="WP_394510596.1">
    <property type="nucleotide sequence ID" value="NZ_JBIGHX010000003.1"/>
</dbReference>
<evidence type="ECO:0000259" key="2">
    <source>
        <dbReference type="Pfam" id="PF16841"/>
    </source>
</evidence>
<evidence type="ECO:0000313" key="4">
    <source>
        <dbReference type="Proteomes" id="UP001606302"/>
    </source>
</evidence>
<protein>
    <submittedName>
        <fullName evidence="3">DUF1800 family protein</fullName>
    </submittedName>
</protein>